<dbReference type="RefSeq" id="XP_029656566.1">
    <property type="nucleotide sequence ID" value="XM_029800706.1"/>
</dbReference>
<comment type="similarity">
    <text evidence="2">Belongs to the TBCC family.</text>
</comment>
<sequence>MCSNGKEIDKFEQIFLNKIKTISEGISQISESEDHLDQLSNEIDELIKYTTNSLHFIPAFTIRKRLTEIKALQNKLEIIRQKRLSHKKFNFKSTLNTKKPPKNIQKTSKISVEESFGFHSRQNETLTLFRDELVNKNIVLKNLKNCHVYLSGPMAGIQLIDLESTRVHSGPVSSSVLAQNCRECHFYVACLQLRISFSRDCRFNSHVGNRAVLENSSGIGFGDYSYEYEGVEEDFEFVGLRKGESKYAGVDDFNWLNQQEKSPNYYFFE</sequence>
<evidence type="ECO:0000256" key="1">
    <source>
        <dbReference type="ARBA" id="ARBA00004496"/>
    </source>
</evidence>
<dbReference type="PANTHER" id="PTHR15139">
    <property type="entry name" value="TUBULIN FOLDING COFACTOR C"/>
    <property type="match status" value="1"/>
</dbReference>
<name>A0A6P7U6G1_9MOLL</name>
<proteinExistence type="inferred from homology"/>
<keyword evidence="8" id="KW-1185">Reference proteome</keyword>
<dbReference type="Gene3D" id="2.160.20.70">
    <property type="match status" value="1"/>
</dbReference>
<evidence type="ECO:0000256" key="3">
    <source>
        <dbReference type="ARBA" id="ARBA00022490"/>
    </source>
</evidence>
<evidence type="ECO:0000256" key="6">
    <source>
        <dbReference type="SAM" id="Coils"/>
    </source>
</evidence>
<dbReference type="GO" id="GO:0007023">
    <property type="term" value="P:post-chaperonin tubulin folding pathway"/>
    <property type="evidence" value="ECO:0007669"/>
    <property type="project" value="InterPro"/>
</dbReference>
<dbReference type="InterPro" id="IPR012945">
    <property type="entry name" value="Tubulin-bd_cofactor_C_dom"/>
</dbReference>
<dbReference type="Gene3D" id="1.20.58.1250">
    <property type="entry name" value="Tubulin Binding Cofactor C, N-terminal domain"/>
    <property type="match status" value="1"/>
</dbReference>
<evidence type="ECO:0000259" key="7">
    <source>
        <dbReference type="PROSITE" id="PS51329"/>
    </source>
</evidence>
<evidence type="ECO:0000256" key="4">
    <source>
        <dbReference type="ARBA" id="ARBA00022990"/>
    </source>
</evidence>
<dbReference type="Pfam" id="PF07986">
    <property type="entry name" value="TBCC"/>
    <property type="match status" value="1"/>
</dbReference>
<evidence type="ECO:0000256" key="2">
    <source>
        <dbReference type="ARBA" id="ARBA00008848"/>
    </source>
</evidence>
<accession>A0A6P7U6G1</accession>
<dbReference type="GO" id="GO:0007021">
    <property type="term" value="P:tubulin complex assembly"/>
    <property type="evidence" value="ECO:0007669"/>
    <property type="project" value="TreeGrafter"/>
</dbReference>
<dbReference type="InterPro" id="IPR038397">
    <property type="entry name" value="TBCC_N_sf"/>
</dbReference>
<dbReference type="InterPro" id="IPR016098">
    <property type="entry name" value="CAP/MinC_C"/>
</dbReference>
<keyword evidence="3" id="KW-0963">Cytoplasm</keyword>
<dbReference type="InterPro" id="IPR027684">
    <property type="entry name" value="TBCC"/>
</dbReference>
<dbReference type="KEGG" id="osn:115230557"/>
<keyword evidence="6" id="KW-0175">Coiled coil</keyword>
<dbReference type="GO" id="GO:0005737">
    <property type="term" value="C:cytoplasm"/>
    <property type="evidence" value="ECO:0007669"/>
    <property type="project" value="UniProtKB-SubCell"/>
</dbReference>
<dbReference type="PROSITE" id="PS51329">
    <property type="entry name" value="C_CAP_COFACTOR_C"/>
    <property type="match status" value="1"/>
</dbReference>
<evidence type="ECO:0000313" key="9">
    <source>
        <dbReference type="RefSeq" id="XP_029656566.1"/>
    </source>
</evidence>
<dbReference type="AlphaFoldDB" id="A0A6P7U6G1"/>
<reference evidence="9" key="1">
    <citation type="submission" date="2025-08" db="UniProtKB">
        <authorList>
            <consortium name="RefSeq"/>
        </authorList>
    </citation>
    <scope>IDENTIFICATION</scope>
</reference>
<organism evidence="8 9">
    <name type="scientific">Octopus sinensis</name>
    <name type="common">East Asian common octopus</name>
    <dbReference type="NCBI Taxonomy" id="2607531"/>
    <lineage>
        <taxon>Eukaryota</taxon>
        <taxon>Metazoa</taxon>
        <taxon>Spiralia</taxon>
        <taxon>Lophotrochozoa</taxon>
        <taxon>Mollusca</taxon>
        <taxon>Cephalopoda</taxon>
        <taxon>Coleoidea</taxon>
        <taxon>Octopodiformes</taxon>
        <taxon>Octopoda</taxon>
        <taxon>Incirrata</taxon>
        <taxon>Octopodidae</taxon>
        <taxon>Octopus</taxon>
    </lineage>
</organism>
<dbReference type="PANTHER" id="PTHR15139:SF0">
    <property type="entry name" value="TUBULIN-SPECIFIC CHAPERONE C"/>
    <property type="match status" value="1"/>
</dbReference>
<evidence type="ECO:0000256" key="5">
    <source>
        <dbReference type="ARBA" id="ARBA00026055"/>
    </source>
</evidence>
<dbReference type="InterPro" id="IPR031925">
    <property type="entry name" value="TBCC_N"/>
</dbReference>
<feature type="domain" description="C-CAP/cofactor C-like" evidence="7">
    <location>
        <begin position="101"/>
        <end position="255"/>
    </location>
</feature>
<dbReference type="Pfam" id="PF16752">
    <property type="entry name" value="TBCC_N"/>
    <property type="match status" value="1"/>
</dbReference>
<dbReference type="Proteomes" id="UP000515154">
    <property type="component" value="Unplaced"/>
</dbReference>
<keyword evidence="4" id="KW-0007">Acetylation</keyword>
<comment type="subcellular location">
    <subcellularLocation>
        <location evidence="1">Cytoplasm</location>
    </subcellularLocation>
</comment>
<dbReference type="GO" id="GO:0015631">
    <property type="term" value="F:tubulin binding"/>
    <property type="evidence" value="ECO:0007669"/>
    <property type="project" value="InterPro"/>
</dbReference>
<dbReference type="InterPro" id="IPR017901">
    <property type="entry name" value="C-CAP_CF_C-like"/>
</dbReference>
<feature type="coiled-coil region" evidence="6">
    <location>
        <begin position="29"/>
        <end position="82"/>
    </location>
</feature>
<comment type="subunit">
    <text evidence="5">Supercomplex made of cofactors A to E. Cofactors A and D function by capturing and stabilizing tubulin in a quasi-native conformation. Cofactor E binds to the cofactor D-tubulin complex; interaction with cofactor C then causes the release of tubulin polypeptides that are committed to the native state.</text>
</comment>
<protein>
    <submittedName>
        <fullName evidence="9">Tubulin-specific chaperone C-like</fullName>
    </submittedName>
</protein>
<evidence type="ECO:0000313" key="8">
    <source>
        <dbReference type="Proteomes" id="UP000515154"/>
    </source>
</evidence>
<gene>
    <name evidence="9" type="primary">LOC115230557</name>
</gene>